<evidence type="ECO:0000313" key="1">
    <source>
        <dbReference type="EMBL" id="KIK49035.1"/>
    </source>
</evidence>
<protein>
    <submittedName>
        <fullName evidence="1">Uncharacterized protein</fullName>
    </submittedName>
</protein>
<reference evidence="2" key="2">
    <citation type="submission" date="2015-01" db="EMBL/GenBank/DDBJ databases">
        <title>Evolutionary Origins and Diversification of the Mycorrhizal Mutualists.</title>
        <authorList>
            <consortium name="DOE Joint Genome Institute"/>
            <consortium name="Mycorrhizal Genomics Consortium"/>
            <person name="Kohler A."/>
            <person name="Kuo A."/>
            <person name="Nagy L.G."/>
            <person name="Floudas D."/>
            <person name="Copeland A."/>
            <person name="Barry K.W."/>
            <person name="Cichocki N."/>
            <person name="Veneault-Fourrey C."/>
            <person name="LaButti K."/>
            <person name="Lindquist E.A."/>
            <person name="Lipzen A."/>
            <person name="Lundell T."/>
            <person name="Morin E."/>
            <person name="Murat C."/>
            <person name="Riley R."/>
            <person name="Ohm R."/>
            <person name="Sun H."/>
            <person name="Tunlid A."/>
            <person name="Henrissat B."/>
            <person name="Grigoriev I.V."/>
            <person name="Hibbett D.S."/>
            <person name="Martin F."/>
        </authorList>
    </citation>
    <scope>NUCLEOTIDE SEQUENCE [LARGE SCALE GENOMIC DNA]</scope>
    <source>
        <strain evidence="2">UH-Slu-Lm8-n1</strain>
    </source>
</reference>
<dbReference type="AlphaFoldDB" id="A0A0D0AFT8"/>
<evidence type="ECO:0000313" key="2">
    <source>
        <dbReference type="Proteomes" id="UP000054485"/>
    </source>
</evidence>
<gene>
    <name evidence="1" type="ORF">CY34DRAFT_431652</name>
</gene>
<dbReference type="HOGENOM" id="CLU_2028269_0_0_1"/>
<name>A0A0D0AFT8_9AGAM</name>
<organism evidence="1 2">
    <name type="scientific">Suillus luteus UH-Slu-Lm8-n1</name>
    <dbReference type="NCBI Taxonomy" id="930992"/>
    <lineage>
        <taxon>Eukaryota</taxon>
        <taxon>Fungi</taxon>
        <taxon>Dikarya</taxon>
        <taxon>Basidiomycota</taxon>
        <taxon>Agaricomycotina</taxon>
        <taxon>Agaricomycetes</taxon>
        <taxon>Agaricomycetidae</taxon>
        <taxon>Boletales</taxon>
        <taxon>Suillineae</taxon>
        <taxon>Suillaceae</taxon>
        <taxon>Suillus</taxon>
    </lineage>
</organism>
<dbReference type="InParanoid" id="A0A0D0AFT8"/>
<sequence length="122" mass="13716">MKHESTFHPLGADSALECWSGTLCFAVTPTSAFKHSTFKEPDEFRRPDLELPFRQVFHDLRRDLPLVIYVGVRHPVAYTHRIRHSNQMSSDFGATTSEYCNSPAANVIVTALALQLPDISLS</sequence>
<dbReference type="EMBL" id="KN835134">
    <property type="protein sequence ID" value="KIK49035.1"/>
    <property type="molecule type" value="Genomic_DNA"/>
</dbReference>
<reference evidence="1 2" key="1">
    <citation type="submission" date="2014-04" db="EMBL/GenBank/DDBJ databases">
        <authorList>
            <consortium name="DOE Joint Genome Institute"/>
            <person name="Kuo A."/>
            <person name="Ruytinx J."/>
            <person name="Rineau F."/>
            <person name="Colpaert J."/>
            <person name="Kohler A."/>
            <person name="Nagy L.G."/>
            <person name="Floudas D."/>
            <person name="Copeland A."/>
            <person name="Barry K.W."/>
            <person name="Cichocki N."/>
            <person name="Veneault-Fourrey C."/>
            <person name="LaButti K."/>
            <person name="Lindquist E.A."/>
            <person name="Lipzen A."/>
            <person name="Lundell T."/>
            <person name="Morin E."/>
            <person name="Murat C."/>
            <person name="Sun H."/>
            <person name="Tunlid A."/>
            <person name="Henrissat B."/>
            <person name="Grigoriev I.V."/>
            <person name="Hibbett D.S."/>
            <person name="Martin F."/>
            <person name="Nordberg H.P."/>
            <person name="Cantor M.N."/>
            <person name="Hua S.X."/>
        </authorList>
    </citation>
    <scope>NUCLEOTIDE SEQUENCE [LARGE SCALE GENOMIC DNA]</scope>
    <source>
        <strain evidence="1 2">UH-Slu-Lm8-n1</strain>
    </source>
</reference>
<proteinExistence type="predicted"/>
<keyword evidence="2" id="KW-1185">Reference proteome</keyword>
<dbReference type="Proteomes" id="UP000054485">
    <property type="component" value="Unassembled WGS sequence"/>
</dbReference>
<accession>A0A0D0AFT8</accession>